<dbReference type="InterPro" id="IPR047187">
    <property type="entry name" value="SF1_C_Upf1"/>
</dbReference>
<evidence type="ECO:0000313" key="2">
    <source>
        <dbReference type="EMBL" id="CAJ0955631.1"/>
    </source>
</evidence>
<name>A0ABN9M0C5_9NEOB</name>
<accession>A0ABN9M0C5</accession>
<reference evidence="2" key="1">
    <citation type="submission" date="2023-07" db="EMBL/GenBank/DDBJ databases">
        <authorList>
            <person name="Stuckert A."/>
        </authorList>
    </citation>
    <scope>NUCLEOTIDE SEQUENCE</scope>
</reference>
<dbReference type="InterPro" id="IPR027417">
    <property type="entry name" value="P-loop_NTPase"/>
</dbReference>
<dbReference type="PANTHER" id="PTHR10887">
    <property type="entry name" value="DNA2/NAM7 HELICASE FAMILY"/>
    <property type="match status" value="1"/>
</dbReference>
<dbReference type="InterPro" id="IPR041679">
    <property type="entry name" value="DNA2/NAM7-like_C"/>
</dbReference>
<dbReference type="SUPFAM" id="SSF52540">
    <property type="entry name" value="P-loop containing nucleoside triphosphate hydrolases"/>
    <property type="match status" value="1"/>
</dbReference>
<dbReference type="Proteomes" id="UP001176940">
    <property type="component" value="Unassembled WGS sequence"/>
</dbReference>
<keyword evidence="3" id="KW-1185">Reference proteome</keyword>
<gene>
    <name evidence="2" type="ORF">RIMI_LOCUS15209723</name>
</gene>
<evidence type="ECO:0000313" key="3">
    <source>
        <dbReference type="Proteomes" id="UP001176940"/>
    </source>
</evidence>
<organism evidence="2 3">
    <name type="scientific">Ranitomeya imitator</name>
    <name type="common">mimic poison frog</name>
    <dbReference type="NCBI Taxonomy" id="111125"/>
    <lineage>
        <taxon>Eukaryota</taxon>
        <taxon>Metazoa</taxon>
        <taxon>Chordata</taxon>
        <taxon>Craniata</taxon>
        <taxon>Vertebrata</taxon>
        <taxon>Euteleostomi</taxon>
        <taxon>Amphibia</taxon>
        <taxon>Batrachia</taxon>
        <taxon>Anura</taxon>
        <taxon>Neobatrachia</taxon>
        <taxon>Hyloidea</taxon>
        <taxon>Dendrobatidae</taxon>
        <taxon>Dendrobatinae</taxon>
        <taxon>Ranitomeya</taxon>
    </lineage>
</organism>
<dbReference type="Gene3D" id="3.40.50.300">
    <property type="entry name" value="P-loop containing nucleotide triphosphate hydrolases"/>
    <property type="match status" value="1"/>
</dbReference>
<dbReference type="EMBL" id="CAUEEQ010040542">
    <property type="protein sequence ID" value="CAJ0955631.1"/>
    <property type="molecule type" value="Genomic_DNA"/>
</dbReference>
<feature type="domain" description="DNA2/NAM7 helicase-like C-terminal" evidence="1">
    <location>
        <begin position="1"/>
        <end position="180"/>
    </location>
</feature>
<proteinExistence type="predicted"/>
<dbReference type="PANTHER" id="PTHR10887:SF528">
    <property type="entry name" value="NFX1-TYPE ZINC FINGER-CONTAINING PROTEIN 1 ISOFORM X1"/>
    <property type="match status" value="1"/>
</dbReference>
<dbReference type="InterPro" id="IPR045055">
    <property type="entry name" value="DNA2/NAM7-like"/>
</dbReference>
<comment type="caution">
    <text evidence="2">The sequence shown here is derived from an EMBL/GenBank/DDBJ whole genome shotgun (WGS) entry which is preliminary data.</text>
</comment>
<evidence type="ECO:0000259" key="1">
    <source>
        <dbReference type="Pfam" id="PF13087"/>
    </source>
</evidence>
<sequence length="805" mass="91941">MFERLIRMKIPYVRLDYQHRMRPEIAQLLTPHIYDKLENHASVLTYESIKGVCHSLFFVDHNQFEEHIKEGKSHQNVHEAAFVKSLCFYFIQQGYSPSHITILTTYSGQLHCLQKMMPKAQFQGVRVCVVDKYQGEENEIIILSLVRSNLVGNVGFLKIPNRVCVALSRAKKGLFCIGNMELLSKVPLWSAINDVLQENGLIGKELKLQCVNHPNAATYVSKSSDFVDVPEGGCKIPCQFRLNCGHVCPLLCHPYDQQHKNVVCRKPCAKRVCDNGHKCRKLCSDPCGKCEEVVQKQIPLCGHIQDVPCSMDSQEFSCKEQCIKILQCGHKCVRLCGQVCKCHEKVTVTLICGHTVKTLCHMKTEAELTGTTLKCHVNCGEKLDCGHNCPGSCNTCDTRGFHLTCGKACGILLYCSHKCEEKCNARCFCNRSCENSCFHGKCLQKCSEPCAPCTKPCGWRCKHKMCSKLCWEPCDREACDEPCRKNLKCGHPCIGFCGEPCPKKCRVCDADEVQELIFGNEGKPDARFVQLMDCPHFFEETHLSEWMVRKDEDQVIKLNSCPKCLKPIRKSLRYGNLIKQTLSDLEKVKERISYKWINHLEMFLSENDTELCNFPQLDKTVQQFQEGNLTLRSLMLVGEKITFWQKLGAIQNRVKKSPGVLIRILNDIPIVSQAIDNATSKYDISEKYYELFRMALEVEVTFIEQNIPERSIQKIKSLINEMYSEERTVHLDELHAHLQKLPVPMDLINIVKEKTVIYDTELLRQDLWHRCEAGHIYTTSVDEKGSLCCPQCSFSDDDDDDEDED</sequence>
<dbReference type="CDD" id="cd18808">
    <property type="entry name" value="SF1_C_Upf1"/>
    <property type="match status" value="1"/>
</dbReference>
<protein>
    <recommendedName>
        <fullName evidence="1">DNA2/NAM7 helicase-like C-terminal domain-containing protein</fullName>
    </recommendedName>
</protein>
<dbReference type="Pfam" id="PF13087">
    <property type="entry name" value="AAA_12"/>
    <property type="match status" value="1"/>
</dbReference>